<feature type="coiled-coil region" evidence="1">
    <location>
        <begin position="84"/>
        <end position="111"/>
    </location>
</feature>
<feature type="region of interest" description="Disordered" evidence="2">
    <location>
        <begin position="15"/>
        <end position="37"/>
    </location>
</feature>
<gene>
    <name evidence="3" type="ORF">M0811_04952</name>
</gene>
<sequence>MFQLFNNLFNSEKDEMKEKLQIPDSPELLSGEENEMETENQLEKINLQIKERQKIIDKEMDLETQIELKEKNETKLETGKKNYQSNQKKKLDKLKYQIKILKQQIKDYTIKECCLKTDIHVLTKNLEYFQNFMLLSMSLAYRNLSNSKENLKENSKENLKENLKENSKENSKENLKENLKEKNNRKEDEKLFDNLTLIRNFFIEFFSNFKERKNLN</sequence>
<accession>A0A9Q0RFX3</accession>
<proteinExistence type="predicted"/>
<reference evidence="3" key="1">
    <citation type="submission" date="2022-10" db="EMBL/GenBank/DDBJ databases">
        <title>Novel sulphate-reducing endosymbionts in the free-living metamonad Anaeramoeba.</title>
        <authorList>
            <person name="Jerlstrom-Hultqvist J."/>
            <person name="Cepicka I."/>
            <person name="Gallot-Lavallee L."/>
            <person name="Salas-Leiva D."/>
            <person name="Curtis B.A."/>
            <person name="Zahonova K."/>
            <person name="Pipaliya S."/>
            <person name="Dacks J."/>
            <person name="Roger A.J."/>
        </authorList>
    </citation>
    <scope>NUCLEOTIDE SEQUENCE</scope>
    <source>
        <strain evidence="3">BMAN</strain>
    </source>
</reference>
<keyword evidence="4" id="KW-1185">Reference proteome</keyword>
<protein>
    <submittedName>
        <fullName evidence="3">Uncharacterized protein</fullName>
    </submittedName>
</protein>
<evidence type="ECO:0000256" key="1">
    <source>
        <dbReference type="SAM" id="Coils"/>
    </source>
</evidence>
<evidence type="ECO:0000313" key="4">
    <source>
        <dbReference type="Proteomes" id="UP001149090"/>
    </source>
</evidence>
<evidence type="ECO:0000256" key="2">
    <source>
        <dbReference type="SAM" id="MobiDB-lite"/>
    </source>
</evidence>
<dbReference type="Proteomes" id="UP001149090">
    <property type="component" value="Unassembled WGS sequence"/>
</dbReference>
<keyword evidence="1" id="KW-0175">Coiled coil</keyword>
<comment type="caution">
    <text evidence="3">The sequence shown here is derived from an EMBL/GenBank/DDBJ whole genome shotgun (WGS) entry which is preliminary data.</text>
</comment>
<organism evidence="3 4">
    <name type="scientific">Anaeramoeba ignava</name>
    <name type="common">Anaerobic marine amoeba</name>
    <dbReference type="NCBI Taxonomy" id="1746090"/>
    <lineage>
        <taxon>Eukaryota</taxon>
        <taxon>Metamonada</taxon>
        <taxon>Anaeramoebidae</taxon>
        <taxon>Anaeramoeba</taxon>
    </lineage>
</organism>
<name>A0A9Q0RFX3_ANAIG</name>
<feature type="region of interest" description="Disordered" evidence="2">
    <location>
        <begin position="151"/>
        <end position="181"/>
    </location>
</feature>
<dbReference type="EMBL" id="JAPDFW010000053">
    <property type="protein sequence ID" value="KAJ5078627.1"/>
    <property type="molecule type" value="Genomic_DNA"/>
</dbReference>
<evidence type="ECO:0000313" key="3">
    <source>
        <dbReference type="EMBL" id="KAJ5078627.1"/>
    </source>
</evidence>
<dbReference type="AlphaFoldDB" id="A0A9Q0RFX3"/>